<organism evidence="1 2">
    <name type="scientific">Echinicola rosea</name>
    <dbReference type="NCBI Taxonomy" id="1807691"/>
    <lineage>
        <taxon>Bacteria</taxon>
        <taxon>Pseudomonadati</taxon>
        <taxon>Bacteroidota</taxon>
        <taxon>Cytophagia</taxon>
        <taxon>Cytophagales</taxon>
        <taxon>Cyclobacteriaceae</taxon>
        <taxon>Echinicola</taxon>
    </lineage>
</organism>
<keyword evidence="2" id="KW-1185">Reference proteome</keyword>
<sequence length="62" mass="7043">MDKFEELEAGRVSREVRVMIVEIVALCPLKGGRFFKGDEKSSPSDLKYESEGFWEDESISKG</sequence>
<comment type="caution">
    <text evidence="1">The sequence shown here is derived from an EMBL/GenBank/DDBJ whole genome shotgun (WGS) entry which is preliminary data.</text>
</comment>
<gene>
    <name evidence="1" type="ORF">GCM10011339_05190</name>
</gene>
<reference evidence="2" key="1">
    <citation type="journal article" date="2019" name="Int. J. Syst. Evol. Microbiol.">
        <title>The Global Catalogue of Microorganisms (GCM) 10K type strain sequencing project: providing services to taxonomists for standard genome sequencing and annotation.</title>
        <authorList>
            <consortium name="The Broad Institute Genomics Platform"/>
            <consortium name="The Broad Institute Genome Sequencing Center for Infectious Disease"/>
            <person name="Wu L."/>
            <person name="Ma J."/>
        </authorList>
    </citation>
    <scope>NUCLEOTIDE SEQUENCE [LARGE SCALE GENOMIC DNA]</scope>
    <source>
        <strain evidence="2">CGMCC 1.15407</strain>
    </source>
</reference>
<accession>A0ABQ1UME7</accession>
<evidence type="ECO:0000313" key="2">
    <source>
        <dbReference type="Proteomes" id="UP000647339"/>
    </source>
</evidence>
<dbReference type="EMBL" id="BMIU01000002">
    <property type="protein sequence ID" value="GGF20148.1"/>
    <property type="molecule type" value="Genomic_DNA"/>
</dbReference>
<name>A0ABQ1UME7_9BACT</name>
<dbReference type="Proteomes" id="UP000647339">
    <property type="component" value="Unassembled WGS sequence"/>
</dbReference>
<proteinExistence type="predicted"/>
<evidence type="ECO:0000313" key="1">
    <source>
        <dbReference type="EMBL" id="GGF20148.1"/>
    </source>
</evidence>
<protein>
    <submittedName>
        <fullName evidence="1">Uncharacterized protein</fullName>
    </submittedName>
</protein>